<dbReference type="RefSeq" id="XP_024888367.1">
    <property type="nucleotide sequence ID" value="XM_025032599.1"/>
</dbReference>
<dbReference type="GeneID" id="112465171"/>
<organism evidence="2 3">
    <name type="scientific">Temnothorax curvispinosus</name>
    <dbReference type="NCBI Taxonomy" id="300111"/>
    <lineage>
        <taxon>Eukaryota</taxon>
        <taxon>Metazoa</taxon>
        <taxon>Ecdysozoa</taxon>
        <taxon>Arthropoda</taxon>
        <taxon>Hexapoda</taxon>
        <taxon>Insecta</taxon>
        <taxon>Pterygota</taxon>
        <taxon>Neoptera</taxon>
        <taxon>Endopterygota</taxon>
        <taxon>Hymenoptera</taxon>
        <taxon>Apocrita</taxon>
        <taxon>Aculeata</taxon>
        <taxon>Formicoidea</taxon>
        <taxon>Formicidae</taxon>
        <taxon>Myrmicinae</taxon>
        <taxon>Temnothorax</taxon>
    </lineage>
</organism>
<evidence type="ECO:0000313" key="2">
    <source>
        <dbReference type="Proteomes" id="UP000504618"/>
    </source>
</evidence>
<dbReference type="AlphaFoldDB" id="A0A6J1R176"/>
<evidence type="ECO:0000313" key="3">
    <source>
        <dbReference type="RefSeq" id="XP_024888367.1"/>
    </source>
</evidence>
<keyword evidence="2" id="KW-1185">Reference proteome</keyword>
<accession>A0A6J1R176</accession>
<evidence type="ECO:0000256" key="1">
    <source>
        <dbReference type="SAM" id="MobiDB-lite"/>
    </source>
</evidence>
<sequence length="101" mass="11203">MKVISTNPYETRCLGSFEESSLLVSPAVINGVTGRHSPGTWLTRKCEISARFAYQTVATRFDPYVPRRFSTQDVSTPRRCLPTAGSSMDNVGPPSEYQVSR</sequence>
<name>A0A6J1R176_9HYME</name>
<dbReference type="Proteomes" id="UP000504618">
    <property type="component" value="Unplaced"/>
</dbReference>
<feature type="region of interest" description="Disordered" evidence="1">
    <location>
        <begin position="75"/>
        <end position="101"/>
    </location>
</feature>
<gene>
    <name evidence="3" type="primary">LOC112465171</name>
</gene>
<reference evidence="3" key="1">
    <citation type="submission" date="2025-08" db="UniProtKB">
        <authorList>
            <consortium name="RefSeq"/>
        </authorList>
    </citation>
    <scope>IDENTIFICATION</scope>
    <source>
        <tissue evidence="3">Whole body</tissue>
    </source>
</reference>
<protein>
    <submittedName>
        <fullName evidence="3">Uncharacterized protein LOC112465171</fullName>
    </submittedName>
</protein>
<proteinExistence type="predicted"/>